<dbReference type="GO" id="GO:0016020">
    <property type="term" value="C:membrane"/>
    <property type="evidence" value="ECO:0007669"/>
    <property type="project" value="TreeGrafter"/>
</dbReference>
<dbReference type="WBParaSite" id="GPLIN_000570100">
    <property type="protein sequence ID" value="GPLIN_000570100"/>
    <property type="gene ID" value="GPLIN_000570100"/>
</dbReference>
<proteinExistence type="predicted"/>
<dbReference type="SUPFAM" id="SSF52540">
    <property type="entry name" value="P-loop containing nucleoside triphosphate hydrolases"/>
    <property type="match status" value="1"/>
</dbReference>
<dbReference type="AlphaFoldDB" id="A0A183BYL1"/>
<dbReference type="Proteomes" id="UP000050741">
    <property type="component" value="Unassembled WGS sequence"/>
</dbReference>
<dbReference type="InterPro" id="IPR050173">
    <property type="entry name" value="ABC_transporter_C-like"/>
</dbReference>
<dbReference type="Gene3D" id="3.40.50.300">
    <property type="entry name" value="P-loop containing nucleotide triphosphate hydrolases"/>
    <property type="match status" value="1"/>
</dbReference>
<keyword evidence="4" id="KW-1185">Reference proteome</keyword>
<evidence type="ECO:0000313" key="4">
    <source>
        <dbReference type="Proteomes" id="UP000050741"/>
    </source>
</evidence>
<keyword evidence="1" id="KW-0547">Nucleotide-binding</keyword>
<name>A0A183BYL1_GLOPA</name>
<feature type="region of interest" description="Disordered" evidence="3">
    <location>
        <begin position="50"/>
        <end position="71"/>
    </location>
</feature>
<evidence type="ECO:0000256" key="1">
    <source>
        <dbReference type="ARBA" id="ARBA00022741"/>
    </source>
</evidence>
<evidence type="ECO:0000313" key="5">
    <source>
        <dbReference type="WBParaSite" id="GPLIN_000570100"/>
    </source>
</evidence>
<accession>A0A183BYL1</accession>
<sequence>HSTVITIAHRISTVMDYDRIMVMSAGQLVEFDTPINLMANKQSRFYELVATHGDQQQQQPTTTTTSGTASS</sequence>
<dbReference type="GO" id="GO:0042626">
    <property type="term" value="F:ATPase-coupled transmembrane transporter activity"/>
    <property type="evidence" value="ECO:0007669"/>
    <property type="project" value="TreeGrafter"/>
</dbReference>
<dbReference type="GO" id="GO:0005524">
    <property type="term" value="F:ATP binding"/>
    <property type="evidence" value="ECO:0007669"/>
    <property type="project" value="UniProtKB-KW"/>
</dbReference>
<reference evidence="4" key="1">
    <citation type="submission" date="2014-05" db="EMBL/GenBank/DDBJ databases">
        <title>The genome and life-stage specific transcriptomes of Globodera pallida elucidate key aspects of plant parasitism by a cyst nematode.</title>
        <authorList>
            <person name="Cotton J.A."/>
            <person name="Lilley C.J."/>
            <person name="Jones L.M."/>
            <person name="Kikuchi T."/>
            <person name="Reid A.J."/>
            <person name="Thorpe P."/>
            <person name="Tsai I.J."/>
            <person name="Beasley H."/>
            <person name="Blok V."/>
            <person name="Cock P.J.A."/>
            <person name="Van den Akker S.E."/>
            <person name="Holroyd N."/>
            <person name="Hunt M."/>
            <person name="Mantelin S."/>
            <person name="Naghra H."/>
            <person name="Pain A."/>
            <person name="Palomares-Rius J.E."/>
            <person name="Zarowiecki M."/>
            <person name="Berriman M."/>
            <person name="Jones J.T."/>
            <person name="Urwin P.E."/>
        </authorList>
    </citation>
    <scope>NUCLEOTIDE SEQUENCE [LARGE SCALE GENOMIC DNA]</scope>
    <source>
        <strain evidence="4">Lindley</strain>
    </source>
</reference>
<reference evidence="5" key="2">
    <citation type="submission" date="2016-06" db="UniProtKB">
        <authorList>
            <consortium name="WormBaseParasite"/>
        </authorList>
    </citation>
    <scope>IDENTIFICATION</scope>
</reference>
<organism evidence="4 5">
    <name type="scientific">Globodera pallida</name>
    <name type="common">Potato cyst nematode worm</name>
    <name type="synonym">Heterodera pallida</name>
    <dbReference type="NCBI Taxonomy" id="36090"/>
    <lineage>
        <taxon>Eukaryota</taxon>
        <taxon>Metazoa</taxon>
        <taxon>Ecdysozoa</taxon>
        <taxon>Nematoda</taxon>
        <taxon>Chromadorea</taxon>
        <taxon>Rhabditida</taxon>
        <taxon>Tylenchina</taxon>
        <taxon>Tylenchomorpha</taxon>
        <taxon>Tylenchoidea</taxon>
        <taxon>Heteroderidae</taxon>
        <taxon>Heteroderinae</taxon>
        <taxon>Globodera</taxon>
    </lineage>
</organism>
<evidence type="ECO:0000256" key="2">
    <source>
        <dbReference type="ARBA" id="ARBA00022840"/>
    </source>
</evidence>
<evidence type="ECO:0000256" key="3">
    <source>
        <dbReference type="SAM" id="MobiDB-lite"/>
    </source>
</evidence>
<protein>
    <submittedName>
        <fullName evidence="5">ABC transporter ATP-binding protein</fullName>
    </submittedName>
</protein>
<dbReference type="InterPro" id="IPR027417">
    <property type="entry name" value="P-loop_NTPase"/>
</dbReference>
<dbReference type="PANTHER" id="PTHR24223">
    <property type="entry name" value="ATP-BINDING CASSETTE SUB-FAMILY C"/>
    <property type="match status" value="1"/>
</dbReference>
<keyword evidence="2" id="KW-0067">ATP-binding</keyword>
<feature type="compositionally biased region" description="Low complexity" evidence="3">
    <location>
        <begin position="55"/>
        <end position="65"/>
    </location>
</feature>